<evidence type="ECO:0000313" key="2">
    <source>
        <dbReference type="EMBL" id="THH13752.1"/>
    </source>
</evidence>
<keyword evidence="3" id="KW-1185">Reference proteome</keyword>
<dbReference type="InterPro" id="IPR036188">
    <property type="entry name" value="FAD/NAD-bd_sf"/>
</dbReference>
<proteinExistence type="predicted"/>
<protein>
    <recommendedName>
        <fullName evidence="4">FAD/NAD(P)-binding domain-containing protein</fullName>
    </recommendedName>
</protein>
<evidence type="ECO:0008006" key="4">
    <source>
        <dbReference type="Google" id="ProtNLM"/>
    </source>
</evidence>
<reference evidence="2 3" key="1">
    <citation type="submission" date="2019-02" db="EMBL/GenBank/DDBJ databases">
        <title>Genome sequencing of the rare red list fungi Bondarzewia mesenterica.</title>
        <authorList>
            <person name="Buettner E."/>
            <person name="Kellner H."/>
        </authorList>
    </citation>
    <scope>NUCLEOTIDE SEQUENCE [LARGE SCALE GENOMIC DNA]</scope>
    <source>
        <strain evidence="2 3">DSM 108281</strain>
    </source>
</reference>
<dbReference type="GO" id="GO:0004497">
    <property type="term" value="F:monooxygenase activity"/>
    <property type="evidence" value="ECO:0007669"/>
    <property type="project" value="TreeGrafter"/>
</dbReference>
<dbReference type="Proteomes" id="UP000310158">
    <property type="component" value="Unassembled WGS sequence"/>
</dbReference>
<dbReference type="AlphaFoldDB" id="A0A4S4LND5"/>
<comment type="caution">
    <text evidence="2">The sequence shown here is derived from an EMBL/GenBank/DDBJ whole genome shotgun (WGS) entry which is preliminary data.</text>
</comment>
<dbReference type="PANTHER" id="PTHR43539">
    <property type="entry name" value="FLAVIN-BINDING MONOOXYGENASE-LIKE PROTEIN (AFU_ORTHOLOGUE AFUA_4G09220)"/>
    <property type="match status" value="1"/>
</dbReference>
<dbReference type="SUPFAM" id="SSF51905">
    <property type="entry name" value="FAD/NAD(P)-binding domain"/>
    <property type="match status" value="1"/>
</dbReference>
<dbReference type="OrthoDB" id="74360at2759"/>
<evidence type="ECO:0000256" key="1">
    <source>
        <dbReference type="ARBA" id="ARBA00023002"/>
    </source>
</evidence>
<name>A0A4S4LND5_9AGAM</name>
<dbReference type="EMBL" id="SGPL01000328">
    <property type="protein sequence ID" value="THH13752.1"/>
    <property type="molecule type" value="Genomic_DNA"/>
</dbReference>
<evidence type="ECO:0000313" key="3">
    <source>
        <dbReference type="Proteomes" id="UP000310158"/>
    </source>
</evidence>
<dbReference type="GO" id="GO:0050660">
    <property type="term" value="F:flavin adenine dinucleotide binding"/>
    <property type="evidence" value="ECO:0007669"/>
    <property type="project" value="TreeGrafter"/>
</dbReference>
<keyword evidence="1" id="KW-0560">Oxidoreductase</keyword>
<dbReference type="PANTHER" id="PTHR43539:SF68">
    <property type="entry name" value="FLAVIN-BINDING MONOOXYGENASE-LIKE PROTEIN (AFU_ORTHOLOGUE AFUA_4G09220)"/>
    <property type="match status" value="1"/>
</dbReference>
<accession>A0A4S4LND5</accession>
<organism evidence="2 3">
    <name type="scientific">Bondarzewia mesenterica</name>
    <dbReference type="NCBI Taxonomy" id="1095465"/>
    <lineage>
        <taxon>Eukaryota</taxon>
        <taxon>Fungi</taxon>
        <taxon>Dikarya</taxon>
        <taxon>Basidiomycota</taxon>
        <taxon>Agaricomycotina</taxon>
        <taxon>Agaricomycetes</taxon>
        <taxon>Russulales</taxon>
        <taxon>Bondarzewiaceae</taxon>
        <taxon>Bondarzewia</taxon>
    </lineage>
</organism>
<dbReference type="InterPro" id="IPR050982">
    <property type="entry name" value="Auxin_biosynth/cation_transpt"/>
</dbReference>
<dbReference type="Pfam" id="PF13738">
    <property type="entry name" value="Pyr_redox_3"/>
    <property type="match status" value="1"/>
</dbReference>
<dbReference type="Gene3D" id="3.50.50.60">
    <property type="entry name" value="FAD/NAD(P)-binding domain"/>
    <property type="match status" value="2"/>
</dbReference>
<gene>
    <name evidence="2" type="ORF">EW146_g6504</name>
</gene>
<sequence length="629" mass="69234">MAPSQELLPRPNSLPTLDVLNATVPSDVLVESVSSTWLLGLSTVLSAQDYSKLDDLLIPSATWKDILALTWDFRSVYTLSSIRTMLSARVDLHKLSIRALTDEEHAEAHGTYKPVLARPFPDVAWIQFGFAVETGIGHGIGVARLVPTANAAWKAWSVFTSIDNLKGFPEQVRGDIRLSVLIFGADVDWAERRAREMEFVDGQPTVVIIGGGHNGLEVAARLKFLGVSALVLEKTPRVGDSWRNRYDSLCLHDPVWFDHMAYLPFPSTWPKYPSAKQIGNWLESYSINLDLNVWTSASTRSITWNAVKKNWTIEVHRSDGTKRTLLPKYVVFAHGTGGGVPSTPNIPGKDKFKGKVYHSTEFKSAQGCKGKKALVVGACNSAHDIAHDFYRHGVDITMFQRSATYVISSQALGQLLTMAQYVENGPPADVADRSGASLSHFNLRVLQARVTPYLASTIDKDLNEGLKKAGFALTMGVEGAGLFGLLAERRGGYYINVGTSELIADGHIKIKQGSEIAHYTPDGLAFKDGSELKADVIVFATGYGDARDLAHELCEPTVANKIGKMLGVDEEGELLGVWRDSGHPQMFFVIGNFATGRQYSTYLALQIKAMEERIMGERYTIDRQFRSIL</sequence>